<feature type="transmembrane region" description="Helical" evidence="1">
    <location>
        <begin position="43"/>
        <end position="62"/>
    </location>
</feature>
<proteinExistence type="predicted"/>
<keyword evidence="1" id="KW-0472">Membrane</keyword>
<gene>
    <name evidence="2" type="ORF">NQ318_016738</name>
</gene>
<evidence type="ECO:0000313" key="2">
    <source>
        <dbReference type="EMBL" id="KAJ8942963.1"/>
    </source>
</evidence>
<reference evidence="2" key="1">
    <citation type="journal article" date="2023" name="Insect Mol. Biol.">
        <title>Genome sequencing provides insights into the evolution of gene families encoding plant cell wall-degrading enzymes in longhorned beetles.</title>
        <authorList>
            <person name="Shin N.R."/>
            <person name="Okamura Y."/>
            <person name="Kirsch R."/>
            <person name="Pauchet Y."/>
        </authorList>
    </citation>
    <scope>NUCLEOTIDE SEQUENCE</scope>
    <source>
        <strain evidence="2">AMC_N1</strain>
    </source>
</reference>
<dbReference type="AlphaFoldDB" id="A0AAV8XYT2"/>
<accession>A0AAV8XYT2</accession>
<evidence type="ECO:0000313" key="3">
    <source>
        <dbReference type="Proteomes" id="UP001162162"/>
    </source>
</evidence>
<keyword evidence="3" id="KW-1185">Reference proteome</keyword>
<keyword evidence="1" id="KW-0812">Transmembrane</keyword>
<organism evidence="2 3">
    <name type="scientific">Aromia moschata</name>
    <dbReference type="NCBI Taxonomy" id="1265417"/>
    <lineage>
        <taxon>Eukaryota</taxon>
        <taxon>Metazoa</taxon>
        <taxon>Ecdysozoa</taxon>
        <taxon>Arthropoda</taxon>
        <taxon>Hexapoda</taxon>
        <taxon>Insecta</taxon>
        <taxon>Pterygota</taxon>
        <taxon>Neoptera</taxon>
        <taxon>Endopterygota</taxon>
        <taxon>Coleoptera</taxon>
        <taxon>Polyphaga</taxon>
        <taxon>Cucujiformia</taxon>
        <taxon>Chrysomeloidea</taxon>
        <taxon>Cerambycidae</taxon>
        <taxon>Cerambycinae</taxon>
        <taxon>Callichromatini</taxon>
        <taxon>Aromia</taxon>
    </lineage>
</organism>
<dbReference type="EMBL" id="JAPWTK010000307">
    <property type="protein sequence ID" value="KAJ8942963.1"/>
    <property type="molecule type" value="Genomic_DNA"/>
</dbReference>
<name>A0AAV8XYT2_9CUCU</name>
<evidence type="ECO:0000256" key="1">
    <source>
        <dbReference type="SAM" id="Phobius"/>
    </source>
</evidence>
<dbReference type="Proteomes" id="UP001162162">
    <property type="component" value="Unassembled WGS sequence"/>
</dbReference>
<protein>
    <submittedName>
        <fullName evidence="2">Uncharacterized protein</fullName>
    </submittedName>
</protein>
<comment type="caution">
    <text evidence="2">The sequence shown here is derived from an EMBL/GenBank/DDBJ whole genome shotgun (WGS) entry which is preliminary data.</text>
</comment>
<sequence>MELVASISEGVILLSVVLQETGPITFVLQKMPHDKEDKFKVGIGLWVTVCLVVCVWFLSTFVRGRRQFHTNLHVIEEGLRRMQEEIESRQRERSISYGEDSQEFAEFFNKLNNSHSDEKLNPTATPGYPLNAVHVAPLELANDTTRRAKQKHLGEEHKRFVV</sequence>
<keyword evidence="1" id="KW-1133">Transmembrane helix</keyword>